<keyword evidence="7" id="KW-0479">Metal-binding</keyword>
<dbReference type="EC" id="3.1.3.3" evidence="4"/>
<dbReference type="GO" id="GO:0036424">
    <property type="term" value="F:L-phosphoserine phosphatase activity"/>
    <property type="evidence" value="ECO:0007669"/>
    <property type="project" value="InterPro"/>
</dbReference>
<dbReference type="InterPro" id="IPR036412">
    <property type="entry name" value="HAD-like_sf"/>
</dbReference>
<dbReference type="InterPro" id="IPR045865">
    <property type="entry name" value="ACT-like_dom_sf"/>
</dbReference>
<dbReference type="CDD" id="cd07500">
    <property type="entry name" value="HAD_PSP"/>
    <property type="match status" value="1"/>
</dbReference>
<dbReference type="CDD" id="cd04870">
    <property type="entry name" value="ACT_PSP_1"/>
    <property type="match status" value="1"/>
</dbReference>
<protein>
    <recommendedName>
        <fullName evidence="5">Phosphoserine phosphatase</fullName>
        <ecNumber evidence="4">3.1.3.3</ecNumber>
    </recommendedName>
    <alternativeName>
        <fullName evidence="11">O-phosphoserine phosphohydrolase</fullName>
    </alternativeName>
</protein>
<dbReference type="GO" id="GO:0005737">
    <property type="term" value="C:cytoplasm"/>
    <property type="evidence" value="ECO:0007669"/>
    <property type="project" value="TreeGrafter"/>
</dbReference>
<keyword evidence="6" id="KW-0028">Amino-acid biosynthesis</keyword>
<keyword evidence="8 16" id="KW-0378">Hydrolase</keyword>
<dbReference type="InterPro" id="IPR050582">
    <property type="entry name" value="HAD-like_SerB"/>
</dbReference>
<evidence type="ECO:0000256" key="1">
    <source>
        <dbReference type="ARBA" id="ARBA00001946"/>
    </source>
</evidence>
<comment type="cofactor">
    <cofactor evidence="1">
        <name>Mg(2+)</name>
        <dbReference type="ChEBI" id="CHEBI:18420"/>
    </cofactor>
</comment>
<evidence type="ECO:0000313" key="16">
    <source>
        <dbReference type="EMBL" id="EEK17118.1"/>
    </source>
</evidence>
<dbReference type="InterPro" id="IPR004469">
    <property type="entry name" value="PSP"/>
</dbReference>
<sequence>MNTPTLNERGKLMLATIQGYDRPGVTASLMGVLAEHGAYILDIGQSDIHSHLNLGILFQMNEDDSGSVLKDLLFKGYELNVQIRFTPISTNEYGEWVNAQGKNRYIITVVARKMTAGMLSAVAGAAAEQGLNIDNIRRLTGRIPLDQTQQAPMASIEFSMRGNIKDVHTFQLDLLQMSGELDMDISFQRESMFRRMRRLICFDMDSTLIQTEVIDELAMRAGVGDQVKAITERAMRGEIDFIESFTERVALLKGLDVSVMEDIAHNLPITEGCERLMRTLKVMGYKTAILSGGFTYFGHYLQKKFDIDYVYANELEVADGKLTGRYVGDVVDGRRKADLLRLIAQVERVDLLQTVAVGDGANDLPMLSLAGLGIAFHAKPKVKASAEQRISSVGLDGILYFLGYKDSLFDEQMIECMKDGTCSTLFPHH</sequence>
<dbReference type="SFLD" id="SFLDS00003">
    <property type="entry name" value="Haloacid_Dehalogenase"/>
    <property type="match status" value="1"/>
</dbReference>
<dbReference type="Pfam" id="PF13740">
    <property type="entry name" value="ACT_6"/>
    <property type="match status" value="1"/>
</dbReference>
<proteinExistence type="inferred from homology"/>
<dbReference type="STRING" id="596327.PORUE0001_1056"/>
<keyword evidence="10" id="KW-0718">Serine biosynthesis</keyword>
<feature type="domain" description="ACT" evidence="15">
    <location>
        <begin position="14"/>
        <end position="86"/>
    </location>
</feature>
<dbReference type="OrthoDB" id="9790031at2"/>
<evidence type="ECO:0000256" key="14">
    <source>
        <dbReference type="PIRSR" id="PIRSR604469-1"/>
    </source>
</evidence>
<dbReference type="Gene3D" id="3.40.50.1000">
    <property type="entry name" value="HAD superfamily/HAD-like"/>
    <property type="match status" value="1"/>
</dbReference>
<dbReference type="PANTHER" id="PTHR43344">
    <property type="entry name" value="PHOSPHOSERINE PHOSPHATASE"/>
    <property type="match status" value="1"/>
</dbReference>
<dbReference type="SFLD" id="SFLDG01137">
    <property type="entry name" value="C1.6.1:_Phosphoserine_Phosphat"/>
    <property type="match status" value="1"/>
</dbReference>
<evidence type="ECO:0000256" key="11">
    <source>
        <dbReference type="ARBA" id="ARBA00031693"/>
    </source>
</evidence>
<dbReference type="UniPathway" id="UPA00135">
    <property type="reaction ID" value="UER00198"/>
</dbReference>
<evidence type="ECO:0000256" key="3">
    <source>
        <dbReference type="ARBA" id="ARBA00009184"/>
    </source>
</evidence>
<feature type="active site" description="Nucleophile" evidence="14">
    <location>
        <position position="203"/>
    </location>
</feature>
<comment type="catalytic activity">
    <reaction evidence="12">
        <text>O-phospho-L-serine + H2O = L-serine + phosphate</text>
        <dbReference type="Rhea" id="RHEA:21208"/>
        <dbReference type="ChEBI" id="CHEBI:15377"/>
        <dbReference type="ChEBI" id="CHEBI:33384"/>
        <dbReference type="ChEBI" id="CHEBI:43474"/>
        <dbReference type="ChEBI" id="CHEBI:57524"/>
        <dbReference type="EC" id="3.1.3.3"/>
    </reaction>
</comment>
<comment type="caution">
    <text evidence="16">The sequence shown here is derived from an EMBL/GenBank/DDBJ whole genome shotgun (WGS) entry which is preliminary data.</text>
</comment>
<evidence type="ECO:0000256" key="13">
    <source>
        <dbReference type="ARBA" id="ARBA00048523"/>
    </source>
</evidence>
<organism evidence="16 17">
    <name type="scientific">Porphyromonas uenonis 60-3</name>
    <dbReference type="NCBI Taxonomy" id="596327"/>
    <lineage>
        <taxon>Bacteria</taxon>
        <taxon>Pseudomonadati</taxon>
        <taxon>Bacteroidota</taxon>
        <taxon>Bacteroidia</taxon>
        <taxon>Bacteroidales</taxon>
        <taxon>Porphyromonadaceae</taxon>
        <taxon>Porphyromonas</taxon>
    </lineage>
</organism>
<keyword evidence="17" id="KW-1185">Reference proteome</keyword>
<dbReference type="SFLD" id="SFLDF00029">
    <property type="entry name" value="phosphoserine_phosphatase"/>
    <property type="match status" value="1"/>
</dbReference>
<evidence type="ECO:0000256" key="2">
    <source>
        <dbReference type="ARBA" id="ARBA00005135"/>
    </source>
</evidence>
<comment type="similarity">
    <text evidence="3">Belongs to the HAD-like hydrolase superfamily. SerB family.</text>
</comment>
<dbReference type="GO" id="GO:0000287">
    <property type="term" value="F:magnesium ion binding"/>
    <property type="evidence" value="ECO:0007669"/>
    <property type="project" value="TreeGrafter"/>
</dbReference>
<dbReference type="InterPro" id="IPR023214">
    <property type="entry name" value="HAD_sf"/>
</dbReference>
<dbReference type="PANTHER" id="PTHR43344:SF2">
    <property type="entry name" value="PHOSPHOSERINE PHOSPHATASE"/>
    <property type="match status" value="1"/>
</dbReference>
<dbReference type="eggNOG" id="COG3830">
    <property type="taxonomic scope" value="Bacteria"/>
</dbReference>
<feature type="active site" description="Proton donor" evidence="14">
    <location>
        <position position="205"/>
    </location>
</feature>
<evidence type="ECO:0000256" key="4">
    <source>
        <dbReference type="ARBA" id="ARBA00012640"/>
    </source>
</evidence>
<reference evidence="16 17" key="1">
    <citation type="submission" date="2009-04" db="EMBL/GenBank/DDBJ databases">
        <authorList>
            <person name="Sebastian Y."/>
            <person name="Madupu R."/>
            <person name="Durkin A.S."/>
            <person name="Torralba M."/>
            <person name="Methe B."/>
            <person name="Sutton G.G."/>
            <person name="Strausberg R.L."/>
            <person name="Nelson K.E."/>
        </authorList>
    </citation>
    <scope>NUCLEOTIDE SEQUENCE [LARGE SCALE GENOMIC DNA]</scope>
    <source>
        <strain evidence="16 17">60-3</strain>
    </source>
</reference>
<dbReference type="eggNOG" id="COG0560">
    <property type="taxonomic scope" value="Bacteria"/>
</dbReference>
<dbReference type="RefSeq" id="WP_007365088.1">
    <property type="nucleotide sequence ID" value="NZ_ACLR01000118.1"/>
</dbReference>
<evidence type="ECO:0000256" key="5">
    <source>
        <dbReference type="ARBA" id="ARBA00015196"/>
    </source>
</evidence>
<dbReference type="SUPFAM" id="SSF56784">
    <property type="entry name" value="HAD-like"/>
    <property type="match status" value="1"/>
</dbReference>
<dbReference type="InterPro" id="IPR002912">
    <property type="entry name" value="ACT_dom"/>
</dbReference>
<comment type="catalytic activity">
    <reaction evidence="13">
        <text>O-phospho-D-serine + H2O = D-serine + phosphate</text>
        <dbReference type="Rhea" id="RHEA:24873"/>
        <dbReference type="ChEBI" id="CHEBI:15377"/>
        <dbReference type="ChEBI" id="CHEBI:35247"/>
        <dbReference type="ChEBI" id="CHEBI:43474"/>
        <dbReference type="ChEBI" id="CHEBI:58680"/>
        <dbReference type="EC" id="3.1.3.3"/>
    </reaction>
</comment>
<evidence type="ECO:0000256" key="6">
    <source>
        <dbReference type="ARBA" id="ARBA00022605"/>
    </source>
</evidence>
<evidence type="ECO:0000313" key="17">
    <source>
        <dbReference type="Proteomes" id="UP000003303"/>
    </source>
</evidence>
<dbReference type="NCBIfam" id="TIGR01488">
    <property type="entry name" value="HAD-SF-IB"/>
    <property type="match status" value="1"/>
</dbReference>
<dbReference type="GO" id="GO:0006564">
    <property type="term" value="P:L-serine biosynthetic process"/>
    <property type="evidence" value="ECO:0007669"/>
    <property type="project" value="UniProtKB-KW"/>
</dbReference>
<dbReference type="AlphaFoldDB" id="C2MB43"/>
<evidence type="ECO:0000256" key="7">
    <source>
        <dbReference type="ARBA" id="ARBA00022723"/>
    </source>
</evidence>
<dbReference type="EMBL" id="ACLR01000118">
    <property type="protein sequence ID" value="EEK17118.1"/>
    <property type="molecule type" value="Genomic_DNA"/>
</dbReference>
<dbReference type="SUPFAM" id="SSF55021">
    <property type="entry name" value="ACT-like"/>
    <property type="match status" value="1"/>
</dbReference>
<name>C2MB43_9PORP</name>
<evidence type="ECO:0000259" key="15">
    <source>
        <dbReference type="PROSITE" id="PS51671"/>
    </source>
</evidence>
<comment type="pathway">
    <text evidence="2">Amino-acid biosynthesis; L-serine biosynthesis; L-serine from 3-phospho-D-glycerate: step 3/3.</text>
</comment>
<evidence type="ECO:0000256" key="9">
    <source>
        <dbReference type="ARBA" id="ARBA00022842"/>
    </source>
</evidence>
<gene>
    <name evidence="16" type="primary">serB</name>
    <name evidence="16" type="ORF">PORUE0001_1056</name>
</gene>
<evidence type="ECO:0000256" key="12">
    <source>
        <dbReference type="ARBA" id="ARBA00048138"/>
    </source>
</evidence>
<dbReference type="Pfam" id="PF00702">
    <property type="entry name" value="Hydrolase"/>
    <property type="match status" value="1"/>
</dbReference>
<dbReference type="CDD" id="cd04871">
    <property type="entry name" value="ACT_PSP_2"/>
    <property type="match status" value="1"/>
</dbReference>
<dbReference type="Gene3D" id="3.30.70.260">
    <property type="match status" value="1"/>
</dbReference>
<evidence type="ECO:0000256" key="10">
    <source>
        <dbReference type="ARBA" id="ARBA00023299"/>
    </source>
</evidence>
<accession>C2MB43</accession>
<dbReference type="SFLD" id="SFLDG01136">
    <property type="entry name" value="C1.6:_Phosphoserine_Phosphatas"/>
    <property type="match status" value="1"/>
</dbReference>
<evidence type="ECO:0000256" key="8">
    <source>
        <dbReference type="ARBA" id="ARBA00022801"/>
    </source>
</evidence>
<dbReference type="PROSITE" id="PS51671">
    <property type="entry name" value="ACT"/>
    <property type="match status" value="1"/>
</dbReference>
<dbReference type="NCBIfam" id="TIGR00338">
    <property type="entry name" value="serB"/>
    <property type="match status" value="1"/>
</dbReference>
<keyword evidence="9" id="KW-0460">Magnesium</keyword>
<dbReference type="Proteomes" id="UP000003303">
    <property type="component" value="Unassembled WGS sequence"/>
</dbReference>